<feature type="compositionally biased region" description="Basic and acidic residues" evidence="1">
    <location>
        <begin position="76"/>
        <end position="87"/>
    </location>
</feature>
<reference evidence="2" key="1">
    <citation type="submission" date="2023-03" db="UniProtKB">
        <authorList>
            <consortium name="EnsemblPlants"/>
        </authorList>
    </citation>
    <scope>IDENTIFICATION</scope>
</reference>
<dbReference type="AlphaFoldDB" id="A0A9I9EL21"/>
<organism evidence="2">
    <name type="scientific">Cucumis melo</name>
    <name type="common">Muskmelon</name>
    <dbReference type="NCBI Taxonomy" id="3656"/>
    <lineage>
        <taxon>Eukaryota</taxon>
        <taxon>Viridiplantae</taxon>
        <taxon>Streptophyta</taxon>
        <taxon>Embryophyta</taxon>
        <taxon>Tracheophyta</taxon>
        <taxon>Spermatophyta</taxon>
        <taxon>Magnoliopsida</taxon>
        <taxon>eudicotyledons</taxon>
        <taxon>Gunneridae</taxon>
        <taxon>Pentapetalae</taxon>
        <taxon>rosids</taxon>
        <taxon>fabids</taxon>
        <taxon>Cucurbitales</taxon>
        <taxon>Cucurbitaceae</taxon>
        <taxon>Benincaseae</taxon>
        <taxon>Cucumis</taxon>
    </lineage>
</organism>
<feature type="region of interest" description="Disordered" evidence="1">
    <location>
        <begin position="1"/>
        <end position="120"/>
    </location>
</feature>
<dbReference type="EnsemblPlants" id="MELO3C035213.2.1">
    <property type="protein sequence ID" value="MELO3C035213.2.1"/>
    <property type="gene ID" value="MELO3C035213.2"/>
</dbReference>
<feature type="compositionally biased region" description="Basic residues" evidence="1">
    <location>
        <begin position="1"/>
        <end position="21"/>
    </location>
</feature>
<accession>A0A9I9EL21</accession>
<evidence type="ECO:0000313" key="2">
    <source>
        <dbReference type="EnsemblPlants" id="MELO3C035213.2.1"/>
    </source>
</evidence>
<name>A0A9I9EL21_CUCME</name>
<evidence type="ECO:0000256" key="1">
    <source>
        <dbReference type="SAM" id="MobiDB-lite"/>
    </source>
</evidence>
<feature type="compositionally biased region" description="Polar residues" evidence="1">
    <location>
        <begin position="108"/>
        <end position="120"/>
    </location>
</feature>
<feature type="compositionally biased region" description="Polar residues" evidence="1">
    <location>
        <begin position="66"/>
        <end position="75"/>
    </location>
</feature>
<dbReference type="Gramene" id="MELO3C035213.2.1">
    <property type="protein sequence ID" value="MELO3C035213.2.1"/>
    <property type="gene ID" value="MELO3C035213.2"/>
</dbReference>
<feature type="compositionally biased region" description="Polar residues" evidence="1">
    <location>
        <begin position="39"/>
        <end position="51"/>
    </location>
</feature>
<protein>
    <submittedName>
        <fullName evidence="2">Uncharacterized protein</fullName>
    </submittedName>
</protein>
<proteinExistence type="predicted"/>
<sequence>MAATRKLRSSVKVKIHRKRNHSTYNSTAILEIRKRNSGNDRISSNRYTQNFRPKKNHPQFKKLPQEQHSVQFQESQHTRHNNEKRNSGNDTSNGRFNKISEQRKIIVSSRNNQNNEIQFN</sequence>